<comment type="catalytic activity">
    <reaction evidence="1 9">
        <text>N-(5-phospho-beta-D-ribosyl)anthranilate = 1-(2-carboxyphenylamino)-1-deoxy-D-ribulose 5-phosphate</text>
        <dbReference type="Rhea" id="RHEA:21540"/>
        <dbReference type="ChEBI" id="CHEBI:18277"/>
        <dbReference type="ChEBI" id="CHEBI:58613"/>
        <dbReference type="EC" id="5.3.1.24"/>
    </reaction>
</comment>
<evidence type="ECO:0000256" key="9">
    <source>
        <dbReference type="HAMAP-Rule" id="MF_00135"/>
    </source>
</evidence>
<reference evidence="12" key="1">
    <citation type="journal article" date="2019" name="Int. J. Syst. Evol. Microbiol.">
        <title>The Global Catalogue of Microorganisms (GCM) 10K type strain sequencing project: providing services to taxonomists for standard genome sequencing and annotation.</title>
        <authorList>
            <consortium name="The Broad Institute Genomics Platform"/>
            <consortium name="The Broad Institute Genome Sequencing Center for Infectious Disease"/>
            <person name="Wu L."/>
            <person name="Ma J."/>
        </authorList>
    </citation>
    <scope>NUCLEOTIDE SEQUENCE [LARGE SCALE GENOMIC DNA]</scope>
    <source>
        <strain evidence="12">JCM 4738</strain>
    </source>
</reference>
<comment type="similarity">
    <text evidence="9">Belongs to the TrpF family.</text>
</comment>
<proteinExistence type="inferred from homology"/>
<evidence type="ECO:0000256" key="4">
    <source>
        <dbReference type="ARBA" id="ARBA00022272"/>
    </source>
</evidence>
<evidence type="ECO:0000256" key="8">
    <source>
        <dbReference type="ARBA" id="ARBA00023235"/>
    </source>
</evidence>
<evidence type="ECO:0000256" key="2">
    <source>
        <dbReference type="ARBA" id="ARBA00004664"/>
    </source>
</evidence>
<feature type="domain" description="N-(5'phosphoribosyl) anthranilate isomerase (PRAI)" evidence="10">
    <location>
        <begin position="61"/>
        <end position="217"/>
    </location>
</feature>
<dbReference type="EMBL" id="BMVP01000021">
    <property type="protein sequence ID" value="GHB82124.1"/>
    <property type="molecule type" value="Genomic_DNA"/>
</dbReference>
<sequence length="231" mass="24590">MSDVKDLVQVAGIIDADEAALLAEEGVDWFGFPLRLPSGKDDISEVAATEIIGGLTAPQEGVLISYMTDADEISAFTTQLGVKAVQLHGDVEPEQLRKLKANRPDLYVLKSLVVKEDNAEELLQLVDDVADSVDMFITDTFNPATGAKGATGLTHDWNVSAELVRRSPKPLMMAGGLNAENVADAIRFVKPAAVDAHTGLEGADGRKDRAKVAKFVAESRKAFAEIAGESA</sequence>
<dbReference type="InterPro" id="IPR011060">
    <property type="entry name" value="RibuloseP-bd_barrel"/>
</dbReference>
<evidence type="ECO:0000256" key="1">
    <source>
        <dbReference type="ARBA" id="ARBA00001164"/>
    </source>
</evidence>
<accession>A0ABQ3F512</accession>
<keyword evidence="12" id="KW-1185">Reference proteome</keyword>
<organism evidence="11 12">
    <name type="scientific">Streptomyces cirratus</name>
    <dbReference type="NCBI Taxonomy" id="68187"/>
    <lineage>
        <taxon>Bacteria</taxon>
        <taxon>Bacillati</taxon>
        <taxon>Actinomycetota</taxon>
        <taxon>Actinomycetes</taxon>
        <taxon>Kitasatosporales</taxon>
        <taxon>Streptomycetaceae</taxon>
        <taxon>Streptomyces</taxon>
    </lineage>
</organism>
<dbReference type="PANTHER" id="PTHR42894">
    <property type="entry name" value="N-(5'-PHOSPHORIBOSYL)ANTHRANILATE ISOMERASE"/>
    <property type="match status" value="1"/>
</dbReference>
<dbReference type="SUPFAM" id="SSF51366">
    <property type="entry name" value="Ribulose-phoshate binding barrel"/>
    <property type="match status" value="1"/>
</dbReference>
<dbReference type="GO" id="GO:0016853">
    <property type="term" value="F:isomerase activity"/>
    <property type="evidence" value="ECO:0007669"/>
    <property type="project" value="UniProtKB-KW"/>
</dbReference>
<protein>
    <recommendedName>
        <fullName evidence="4 9">N-(5'-phosphoribosyl)anthranilate isomerase</fullName>
        <shortName evidence="9">PRAI</shortName>
        <ecNumber evidence="3 9">5.3.1.24</ecNumber>
    </recommendedName>
</protein>
<dbReference type="EC" id="5.3.1.24" evidence="3 9"/>
<evidence type="ECO:0000256" key="3">
    <source>
        <dbReference type="ARBA" id="ARBA00012572"/>
    </source>
</evidence>
<dbReference type="InterPro" id="IPR013785">
    <property type="entry name" value="Aldolase_TIM"/>
</dbReference>
<dbReference type="HAMAP" id="MF_00135">
    <property type="entry name" value="PRAI"/>
    <property type="match status" value="1"/>
</dbReference>
<keyword evidence="5 9" id="KW-0028">Amino-acid biosynthesis</keyword>
<dbReference type="InterPro" id="IPR044643">
    <property type="entry name" value="TrpF_fam"/>
</dbReference>
<dbReference type="Pfam" id="PF00697">
    <property type="entry name" value="PRAI"/>
    <property type="match status" value="1"/>
</dbReference>
<comment type="pathway">
    <text evidence="2 9">Amino-acid biosynthesis; L-tryptophan biosynthesis; L-tryptophan from chorismate: step 3/5.</text>
</comment>
<dbReference type="InterPro" id="IPR001240">
    <property type="entry name" value="PRAI_dom"/>
</dbReference>
<evidence type="ECO:0000256" key="6">
    <source>
        <dbReference type="ARBA" id="ARBA00022822"/>
    </source>
</evidence>
<evidence type="ECO:0000313" key="12">
    <source>
        <dbReference type="Proteomes" id="UP000642673"/>
    </source>
</evidence>
<keyword evidence="6 9" id="KW-0822">Tryptophan biosynthesis</keyword>
<dbReference type="Gene3D" id="3.20.20.70">
    <property type="entry name" value="Aldolase class I"/>
    <property type="match status" value="1"/>
</dbReference>
<dbReference type="Proteomes" id="UP000642673">
    <property type="component" value="Unassembled WGS sequence"/>
</dbReference>
<evidence type="ECO:0000313" key="11">
    <source>
        <dbReference type="EMBL" id="GHB82124.1"/>
    </source>
</evidence>
<dbReference type="CDD" id="cd00405">
    <property type="entry name" value="PRAI"/>
    <property type="match status" value="1"/>
</dbReference>
<evidence type="ECO:0000256" key="5">
    <source>
        <dbReference type="ARBA" id="ARBA00022605"/>
    </source>
</evidence>
<dbReference type="RefSeq" id="WP_229874152.1">
    <property type="nucleotide sequence ID" value="NZ_BMVP01000021.1"/>
</dbReference>
<keyword evidence="8 9" id="KW-0413">Isomerase</keyword>
<name>A0ABQ3F512_9ACTN</name>
<dbReference type="PANTHER" id="PTHR42894:SF1">
    <property type="entry name" value="N-(5'-PHOSPHORIBOSYL)ANTHRANILATE ISOMERASE"/>
    <property type="match status" value="1"/>
</dbReference>
<comment type="caution">
    <text evidence="11">The sequence shown here is derived from an EMBL/GenBank/DDBJ whole genome shotgun (WGS) entry which is preliminary data.</text>
</comment>
<evidence type="ECO:0000256" key="7">
    <source>
        <dbReference type="ARBA" id="ARBA00023141"/>
    </source>
</evidence>
<keyword evidence="7 9" id="KW-0057">Aromatic amino acid biosynthesis</keyword>
<gene>
    <name evidence="11" type="primary">trpF-2</name>
    <name evidence="9" type="synonym">trpF</name>
    <name evidence="11" type="ORF">GCM10010347_61280</name>
</gene>
<evidence type="ECO:0000259" key="10">
    <source>
        <dbReference type="Pfam" id="PF00697"/>
    </source>
</evidence>